<dbReference type="SUPFAM" id="SSF52821">
    <property type="entry name" value="Rhodanese/Cell cycle control phosphatase"/>
    <property type="match status" value="1"/>
</dbReference>
<comment type="caution">
    <text evidence="2">The sequence shown here is derived from an EMBL/GenBank/DDBJ whole genome shotgun (WGS) entry which is preliminary data.</text>
</comment>
<dbReference type="Gene3D" id="3.40.250.10">
    <property type="entry name" value="Rhodanese-like domain"/>
    <property type="match status" value="1"/>
</dbReference>
<name>A0A2V0PBP8_9CHLO</name>
<dbReference type="InParanoid" id="A0A2V0PBP8"/>
<dbReference type="InterPro" id="IPR036873">
    <property type="entry name" value="Rhodanese-like_dom_sf"/>
</dbReference>
<dbReference type="STRING" id="307507.A0A2V0PBP8"/>
<dbReference type="SMART" id="SM00450">
    <property type="entry name" value="RHOD"/>
    <property type="match status" value="1"/>
</dbReference>
<dbReference type="OrthoDB" id="566238at2759"/>
<dbReference type="CDD" id="cd00158">
    <property type="entry name" value="RHOD"/>
    <property type="match status" value="1"/>
</dbReference>
<feature type="domain" description="Rhodanese" evidence="1">
    <location>
        <begin position="92"/>
        <end position="215"/>
    </location>
</feature>
<dbReference type="FunCoup" id="A0A2V0PBP8">
    <property type="interactions" value="601"/>
</dbReference>
<evidence type="ECO:0000313" key="3">
    <source>
        <dbReference type="Proteomes" id="UP000247498"/>
    </source>
</evidence>
<dbReference type="PROSITE" id="PS50206">
    <property type="entry name" value="RHODANESE_3"/>
    <property type="match status" value="1"/>
</dbReference>
<dbReference type="Pfam" id="PF00581">
    <property type="entry name" value="Rhodanese"/>
    <property type="match status" value="1"/>
</dbReference>
<evidence type="ECO:0000259" key="1">
    <source>
        <dbReference type="PROSITE" id="PS50206"/>
    </source>
</evidence>
<dbReference type="AlphaFoldDB" id="A0A2V0PBP8"/>
<dbReference type="PANTHER" id="PTHR45187:SF2">
    <property type="entry name" value="RHODANESE-LIKE DOMAIN-CONTAINING PROTEIN 11, CHLOROPLASTIC"/>
    <property type="match status" value="1"/>
</dbReference>
<accession>A0A2V0PBP8</accession>
<reference evidence="2 3" key="1">
    <citation type="journal article" date="2018" name="Sci. Rep.">
        <title>Raphidocelis subcapitata (=Pseudokirchneriella subcapitata) provides an insight into genome evolution and environmental adaptations in the Sphaeropleales.</title>
        <authorList>
            <person name="Suzuki S."/>
            <person name="Yamaguchi H."/>
            <person name="Nakajima N."/>
            <person name="Kawachi M."/>
        </authorList>
    </citation>
    <scope>NUCLEOTIDE SEQUENCE [LARGE SCALE GENOMIC DNA]</scope>
    <source>
        <strain evidence="2 3">NIES-35</strain>
    </source>
</reference>
<organism evidence="2 3">
    <name type="scientific">Raphidocelis subcapitata</name>
    <dbReference type="NCBI Taxonomy" id="307507"/>
    <lineage>
        <taxon>Eukaryota</taxon>
        <taxon>Viridiplantae</taxon>
        <taxon>Chlorophyta</taxon>
        <taxon>core chlorophytes</taxon>
        <taxon>Chlorophyceae</taxon>
        <taxon>CS clade</taxon>
        <taxon>Sphaeropleales</taxon>
        <taxon>Selenastraceae</taxon>
        <taxon>Raphidocelis</taxon>
    </lineage>
</organism>
<protein>
    <recommendedName>
        <fullName evidence="1">Rhodanese domain-containing protein</fullName>
    </recommendedName>
</protein>
<evidence type="ECO:0000313" key="2">
    <source>
        <dbReference type="EMBL" id="GBF97284.1"/>
    </source>
</evidence>
<proteinExistence type="predicted"/>
<dbReference type="Proteomes" id="UP000247498">
    <property type="component" value="Unassembled WGS sequence"/>
</dbReference>
<dbReference type="InterPro" id="IPR044664">
    <property type="entry name" value="STR11-like"/>
</dbReference>
<dbReference type="InterPro" id="IPR001763">
    <property type="entry name" value="Rhodanese-like_dom"/>
</dbReference>
<keyword evidence="3" id="KW-1185">Reference proteome</keyword>
<dbReference type="EMBL" id="BDRX01000095">
    <property type="protein sequence ID" value="GBF97284.1"/>
    <property type="molecule type" value="Genomic_DNA"/>
</dbReference>
<dbReference type="PANTHER" id="PTHR45187">
    <property type="entry name" value="RHODANESE-LIKE DOMAIN-CONTAINING PROTEIN 11, CHLOROPLASTIC"/>
    <property type="match status" value="1"/>
</dbReference>
<sequence>MAAAAATPATAACAAGPSAAAVPPRALAAARRAAVRGAPPAAAVPAAAAAESARRVVVARATEAGQQEALWESQVRDGRVRSVDTRGAGHLMKEGWVLLDVRPPTEVEKVSIDGAVAVPLFVPETRSDLASLLKRASTWGTGGWWLGGTHMNPNPDFMEEVLERVPLDARVIVGCQRGLRSLAACEQLSRAGYGTLAWVNGGFDTAETGDLPTLPDGRDIRFAGIGGVSEMMGWTEVQQQYSKGFMGGSETVFKLVGIFLAVDLLLIGIDYINSVKQGTPFVF</sequence>
<gene>
    <name evidence="2" type="ORF">Rsub_09975</name>
</gene>